<keyword evidence="2" id="KW-1185">Reference proteome</keyword>
<dbReference type="Proteomes" id="UP000242849">
    <property type="component" value="Unassembled WGS sequence"/>
</dbReference>
<dbReference type="EMBL" id="FNSC01000001">
    <property type="protein sequence ID" value="SEC64437.1"/>
    <property type="molecule type" value="Genomic_DNA"/>
</dbReference>
<evidence type="ECO:0000313" key="2">
    <source>
        <dbReference type="Proteomes" id="UP000242849"/>
    </source>
</evidence>
<name>A0A1H4U6S5_PSEAG</name>
<protein>
    <submittedName>
        <fullName evidence="1">Uncharacterized protein</fullName>
    </submittedName>
</protein>
<dbReference type="AlphaFoldDB" id="A0A1H4U6S5"/>
<gene>
    <name evidence="1" type="ORF">SAMN05421553_1198</name>
</gene>
<sequence length="199" mass="22006">MRVFVRDHKPELLAEAAEPLPVSAWLWLLLMDGGEIIQRTVTGMDQRSVERLAKRDHGDALAQVVPMPGLTRRLTGVELERYRAGLSIVHAPAPAPANLWLARVARHLGVRPAELMQMGLLTDDDVTECAGADPAEVAALIRSNPAWINRAETADHLAQPLQMVEQHDGEPQRPIHTAATASPEWIAARDQYVNHLRIL</sequence>
<reference evidence="2" key="1">
    <citation type="submission" date="2016-10" db="EMBL/GenBank/DDBJ databases">
        <authorList>
            <person name="Varghese N."/>
            <person name="Submissions S."/>
        </authorList>
    </citation>
    <scope>NUCLEOTIDE SEQUENCE [LARGE SCALE GENOMIC DNA]</scope>
    <source>
        <strain evidence="2">DSM 12111</strain>
    </source>
</reference>
<accession>A0A1H4U6S5</accession>
<proteinExistence type="predicted"/>
<organism evidence="1 2">
    <name type="scientific">Pseudomonas anguilliseptica</name>
    <dbReference type="NCBI Taxonomy" id="53406"/>
    <lineage>
        <taxon>Bacteria</taxon>
        <taxon>Pseudomonadati</taxon>
        <taxon>Pseudomonadota</taxon>
        <taxon>Gammaproteobacteria</taxon>
        <taxon>Pseudomonadales</taxon>
        <taxon>Pseudomonadaceae</taxon>
        <taxon>Pseudomonas</taxon>
    </lineage>
</organism>
<evidence type="ECO:0000313" key="1">
    <source>
        <dbReference type="EMBL" id="SEC64437.1"/>
    </source>
</evidence>